<dbReference type="Pfam" id="PF07730">
    <property type="entry name" value="HisKA_3"/>
    <property type="match status" value="1"/>
</dbReference>
<dbReference type="InterPro" id="IPR036890">
    <property type="entry name" value="HATPase_C_sf"/>
</dbReference>
<dbReference type="EMBL" id="QOIL01000032">
    <property type="protein sequence ID" value="RCG20182.1"/>
    <property type="molecule type" value="Genomic_DNA"/>
</dbReference>
<dbReference type="GO" id="GO:0046983">
    <property type="term" value="F:protein dimerization activity"/>
    <property type="evidence" value="ECO:0007669"/>
    <property type="project" value="InterPro"/>
</dbReference>
<evidence type="ECO:0000259" key="10">
    <source>
        <dbReference type="Pfam" id="PF07730"/>
    </source>
</evidence>
<accession>A0A367ER37</accession>
<keyword evidence="8" id="KW-0902">Two-component regulatory system</keyword>
<keyword evidence="3" id="KW-0597">Phosphoprotein</keyword>
<keyword evidence="6 12" id="KW-0418">Kinase</keyword>
<dbReference type="GO" id="GO:0000155">
    <property type="term" value="F:phosphorelay sensor kinase activity"/>
    <property type="evidence" value="ECO:0007669"/>
    <property type="project" value="InterPro"/>
</dbReference>
<keyword evidence="9" id="KW-1133">Transmembrane helix</keyword>
<evidence type="ECO:0000256" key="3">
    <source>
        <dbReference type="ARBA" id="ARBA00022553"/>
    </source>
</evidence>
<evidence type="ECO:0000313" key="12">
    <source>
        <dbReference type="EMBL" id="RCG20182.1"/>
    </source>
</evidence>
<dbReference type="CDD" id="cd16917">
    <property type="entry name" value="HATPase_UhpB-NarQ-NarX-like"/>
    <property type="match status" value="1"/>
</dbReference>
<evidence type="ECO:0000256" key="6">
    <source>
        <dbReference type="ARBA" id="ARBA00022777"/>
    </source>
</evidence>
<comment type="caution">
    <text evidence="12">The sequence shown here is derived from an EMBL/GenBank/DDBJ whole genome shotgun (WGS) entry which is preliminary data.</text>
</comment>
<dbReference type="RefSeq" id="WP_114033608.1">
    <property type="nucleotide sequence ID" value="NZ_QOIL01000032.1"/>
</dbReference>
<dbReference type="SUPFAM" id="SSF55874">
    <property type="entry name" value="ATPase domain of HSP90 chaperone/DNA topoisomerase II/histidine kinase"/>
    <property type="match status" value="1"/>
</dbReference>
<protein>
    <recommendedName>
        <fullName evidence="2">histidine kinase</fullName>
        <ecNumber evidence="2">2.7.13.3</ecNumber>
    </recommendedName>
</protein>
<feature type="transmembrane region" description="Helical" evidence="9">
    <location>
        <begin position="118"/>
        <end position="139"/>
    </location>
</feature>
<evidence type="ECO:0000256" key="7">
    <source>
        <dbReference type="ARBA" id="ARBA00022840"/>
    </source>
</evidence>
<keyword evidence="4" id="KW-0808">Transferase</keyword>
<dbReference type="InterPro" id="IPR011712">
    <property type="entry name" value="Sig_transdc_His_kin_sub3_dim/P"/>
</dbReference>
<organism evidence="12 13">
    <name type="scientific">Sphaerisporangium album</name>
    <dbReference type="NCBI Taxonomy" id="509200"/>
    <lineage>
        <taxon>Bacteria</taxon>
        <taxon>Bacillati</taxon>
        <taxon>Actinomycetota</taxon>
        <taxon>Actinomycetes</taxon>
        <taxon>Streptosporangiales</taxon>
        <taxon>Streptosporangiaceae</taxon>
        <taxon>Sphaerisporangium</taxon>
    </lineage>
</organism>
<sequence length="412" mass="43934">MSVAEVTTPWDRVRAHWSARSWLRMFHLVAGVPLGVLALSLILGVGAVSVIFVWTLGVPVAGSLLLMWVLPLLTRLQRLRFAAYLGVEIPPLPRRRWEGNIAMRLLRRARSATLWRQVAYHLLSPLISGVGFAGVIATWSGGLVMGAVAVHFWGLGDRWLAALFTLVAGALAVAGPWLAQGVTSLDVIAAEALLGPSISDQLAARVESLRESRAEVIDAADAERRRIERDLHDGAQQRLVSLAMKLGMARATSGDLPQAARDMIAQAHEEAKHALKELRDLVRGLHPAVLSDEGLDAALSGLAARASLPVRLRVEVPERVSPTIEAVAFFVVSEALANVAKHAGASAAEVTVLREGEFLRVVVFDDGRGGADPDAGTGLRGLAQRVGSVDGTLRLDSPQGGPTTISVEMPCA</sequence>
<proteinExistence type="predicted"/>
<dbReference type="PANTHER" id="PTHR24421">
    <property type="entry name" value="NITRATE/NITRITE SENSOR PROTEIN NARX-RELATED"/>
    <property type="match status" value="1"/>
</dbReference>
<dbReference type="AlphaFoldDB" id="A0A367ER37"/>
<evidence type="ECO:0000256" key="8">
    <source>
        <dbReference type="ARBA" id="ARBA00023012"/>
    </source>
</evidence>
<feature type="transmembrane region" description="Helical" evidence="9">
    <location>
        <begin position="51"/>
        <end position="73"/>
    </location>
</feature>
<evidence type="ECO:0000256" key="1">
    <source>
        <dbReference type="ARBA" id="ARBA00000085"/>
    </source>
</evidence>
<keyword evidence="7" id="KW-0067">ATP-binding</keyword>
<feature type="domain" description="Putative sensor" evidence="11">
    <location>
        <begin position="27"/>
        <end position="194"/>
    </location>
</feature>
<name>A0A367ER37_9ACTN</name>
<dbReference type="Gene3D" id="1.20.5.1930">
    <property type="match status" value="1"/>
</dbReference>
<keyword evidence="5" id="KW-0547">Nucleotide-binding</keyword>
<keyword evidence="9" id="KW-0472">Membrane</keyword>
<keyword evidence="9" id="KW-0812">Transmembrane</keyword>
<dbReference type="InterPro" id="IPR025828">
    <property type="entry name" value="Put_sensor_dom"/>
</dbReference>
<feature type="transmembrane region" description="Helical" evidence="9">
    <location>
        <begin position="159"/>
        <end position="179"/>
    </location>
</feature>
<evidence type="ECO:0000259" key="11">
    <source>
        <dbReference type="Pfam" id="PF13796"/>
    </source>
</evidence>
<dbReference type="InterPro" id="IPR050482">
    <property type="entry name" value="Sensor_HK_TwoCompSys"/>
</dbReference>
<feature type="domain" description="Signal transduction histidine kinase subgroup 3 dimerisation and phosphoacceptor" evidence="10">
    <location>
        <begin position="223"/>
        <end position="290"/>
    </location>
</feature>
<evidence type="ECO:0000256" key="4">
    <source>
        <dbReference type="ARBA" id="ARBA00022679"/>
    </source>
</evidence>
<dbReference type="Gene3D" id="3.30.565.10">
    <property type="entry name" value="Histidine kinase-like ATPase, C-terminal domain"/>
    <property type="match status" value="1"/>
</dbReference>
<evidence type="ECO:0000256" key="2">
    <source>
        <dbReference type="ARBA" id="ARBA00012438"/>
    </source>
</evidence>
<gene>
    <name evidence="12" type="ORF">DQ384_37360</name>
</gene>
<dbReference type="EC" id="2.7.13.3" evidence="2"/>
<keyword evidence="13" id="KW-1185">Reference proteome</keyword>
<dbReference type="PANTHER" id="PTHR24421:SF10">
    <property type="entry name" value="NITRATE_NITRITE SENSOR PROTEIN NARQ"/>
    <property type="match status" value="1"/>
</dbReference>
<feature type="transmembrane region" description="Helical" evidence="9">
    <location>
        <begin position="22"/>
        <end position="45"/>
    </location>
</feature>
<evidence type="ECO:0000256" key="9">
    <source>
        <dbReference type="SAM" id="Phobius"/>
    </source>
</evidence>
<dbReference type="Proteomes" id="UP000253094">
    <property type="component" value="Unassembled WGS sequence"/>
</dbReference>
<evidence type="ECO:0000256" key="5">
    <source>
        <dbReference type="ARBA" id="ARBA00022741"/>
    </source>
</evidence>
<dbReference type="GO" id="GO:0016020">
    <property type="term" value="C:membrane"/>
    <property type="evidence" value="ECO:0007669"/>
    <property type="project" value="InterPro"/>
</dbReference>
<comment type="catalytic activity">
    <reaction evidence="1">
        <text>ATP + protein L-histidine = ADP + protein N-phospho-L-histidine.</text>
        <dbReference type="EC" id="2.7.13.3"/>
    </reaction>
</comment>
<dbReference type="GO" id="GO:0005524">
    <property type="term" value="F:ATP binding"/>
    <property type="evidence" value="ECO:0007669"/>
    <property type="project" value="UniProtKB-KW"/>
</dbReference>
<dbReference type="OrthoDB" id="5241729at2"/>
<dbReference type="Pfam" id="PF13796">
    <property type="entry name" value="Sensor"/>
    <property type="match status" value="1"/>
</dbReference>
<reference evidence="12 13" key="1">
    <citation type="submission" date="2018-06" db="EMBL/GenBank/DDBJ databases">
        <title>Sphaerisporangium craniellae sp. nov., isolated from a marine sponge in the South China Sea.</title>
        <authorList>
            <person name="Li L."/>
        </authorList>
    </citation>
    <scope>NUCLEOTIDE SEQUENCE [LARGE SCALE GENOMIC DNA]</scope>
    <source>
        <strain evidence="12 13">CCTCC AA 208026</strain>
    </source>
</reference>
<evidence type="ECO:0000313" key="13">
    <source>
        <dbReference type="Proteomes" id="UP000253094"/>
    </source>
</evidence>